<dbReference type="InterPro" id="IPR014030">
    <property type="entry name" value="Ketoacyl_synth_N"/>
</dbReference>
<dbReference type="GO" id="GO:0004315">
    <property type="term" value="F:3-oxoacyl-[acyl-carrier-protein] synthase activity"/>
    <property type="evidence" value="ECO:0007669"/>
    <property type="project" value="TreeGrafter"/>
</dbReference>
<evidence type="ECO:0000313" key="5">
    <source>
        <dbReference type="EMBL" id="TDC69797.1"/>
    </source>
</evidence>
<organism evidence="5 6">
    <name type="scientific">Streptomyces hainanensis</name>
    <dbReference type="NCBI Taxonomy" id="402648"/>
    <lineage>
        <taxon>Bacteria</taxon>
        <taxon>Bacillati</taxon>
        <taxon>Actinomycetota</taxon>
        <taxon>Actinomycetes</taxon>
        <taxon>Kitasatosporales</taxon>
        <taxon>Streptomycetaceae</taxon>
        <taxon>Streptomyces</taxon>
    </lineage>
</organism>
<dbReference type="PROSITE" id="PS52004">
    <property type="entry name" value="KS3_2"/>
    <property type="match status" value="1"/>
</dbReference>
<feature type="domain" description="Ketosynthase family 3 (KS3)" evidence="4">
    <location>
        <begin position="2"/>
        <end position="406"/>
    </location>
</feature>
<dbReference type="InterPro" id="IPR016039">
    <property type="entry name" value="Thiolase-like"/>
</dbReference>
<gene>
    <name evidence="5" type="ORF">E1283_25555</name>
</gene>
<sequence length="407" mass="40773">MGGEIAVTGIGLVTPGGVGVGPTWRAVCDAGSTAARDPALAGLPVDISCAVPGFDGDALLGRRLARRLDPVTQLGLVAAREALAMAGLPAGDWDPARVGVLVGAGGSSLAGVTEAHRRLLACRPETISPTALPRSLPSACATEIAHDLGVTGPAFATVAGCASGLLAARVALGLLRSGDLDVAVVGGAESLRHPLTVAGFAQLGTLSRHAGEPTAACRPFDADRAGLVVAEGAGVLVLERPGYARARRAPVLAWLTGCGAAGENHHPTTPHPDGEGAERATRAALADAGWRPADIGHVNAHGAATVVNDATEARWLARTLPHRPPVTATKGALGHAGAGSGAIEAAVTVLALRERLIPPTANLDRLDPDFDLDVVAKAPRPAPESPGALTVSSAFGGQNAALLLRCA</sequence>
<dbReference type="EMBL" id="SMKI01000327">
    <property type="protein sequence ID" value="TDC69797.1"/>
    <property type="molecule type" value="Genomic_DNA"/>
</dbReference>
<evidence type="ECO:0000256" key="3">
    <source>
        <dbReference type="RuleBase" id="RU003694"/>
    </source>
</evidence>
<dbReference type="Pfam" id="PF00109">
    <property type="entry name" value="ketoacyl-synt"/>
    <property type="match status" value="1"/>
</dbReference>
<dbReference type="SMART" id="SM00825">
    <property type="entry name" value="PKS_KS"/>
    <property type="match status" value="1"/>
</dbReference>
<evidence type="ECO:0000256" key="1">
    <source>
        <dbReference type="ARBA" id="ARBA00008467"/>
    </source>
</evidence>
<keyword evidence="6" id="KW-1185">Reference proteome</keyword>
<evidence type="ECO:0000313" key="6">
    <source>
        <dbReference type="Proteomes" id="UP000295345"/>
    </source>
</evidence>
<dbReference type="Gene3D" id="3.40.47.10">
    <property type="match status" value="2"/>
</dbReference>
<evidence type="ECO:0000259" key="4">
    <source>
        <dbReference type="PROSITE" id="PS52004"/>
    </source>
</evidence>
<dbReference type="PANTHER" id="PTHR11712:SF347">
    <property type="entry name" value="BETA KETOACYL-ACYL CARRIER PROTEIN SYNTHASE"/>
    <property type="match status" value="1"/>
</dbReference>
<keyword evidence="2 3" id="KW-0808">Transferase</keyword>
<dbReference type="InterPro" id="IPR020841">
    <property type="entry name" value="PKS_Beta-ketoAc_synthase_dom"/>
</dbReference>
<dbReference type="CDD" id="cd00834">
    <property type="entry name" value="KAS_I_II"/>
    <property type="match status" value="1"/>
</dbReference>
<dbReference type="SUPFAM" id="SSF53901">
    <property type="entry name" value="Thiolase-like"/>
    <property type="match status" value="1"/>
</dbReference>
<dbReference type="GO" id="GO:0006633">
    <property type="term" value="P:fatty acid biosynthetic process"/>
    <property type="evidence" value="ECO:0007669"/>
    <property type="project" value="TreeGrafter"/>
</dbReference>
<protein>
    <submittedName>
        <fullName evidence="5">Beta-ketoacyl-[acyl-carrier-protein] synthase family protein</fullName>
    </submittedName>
</protein>
<dbReference type="PANTHER" id="PTHR11712">
    <property type="entry name" value="POLYKETIDE SYNTHASE-RELATED"/>
    <property type="match status" value="1"/>
</dbReference>
<dbReference type="RefSeq" id="WP_132820507.1">
    <property type="nucleotide sequence ID" value="NZ_SMKI01000327.1"/>
</dbReference>
<dbReference type="InterPro" id="IPR000794">
    <property type="entry name" value="Beta-ketoacyl_synthase"/>
</dbReference>
<accession>A0A4R4SZN7</accession>
<proteinExistence type="inferred from homology"/>
<name>A0A4R4SZN7_9ACTN</name>
<dbReference type="Pfam" id="PF02801">
    <property type="entry name" value="Ketoacyl-synt_C"/>
    <property type="match status" value="1"/>
</dbReference>
<comment type="caution">
    <text evidence="5">The sequence shown here is derived from an EMBL/GenBank/DDBJ whole genome shotgun (WGS) entry which is preliminary data.</text>
</comment>
<evidence type="ECO:0000256" key="2">
    <source>
        <dbReference type="ARBA" id="ARBA00022679"/>
    </source>
</evidence>
<dbReference type="InterPro" id="IPR014031">
    <property type="entry name" value="Ketoacyl_synth_C"/>
</dbReference>
<dbReference type="AlphaFoldDB" id="A0A4R4SZN7"/>
<dbReference type="OrthoDB" id="9808669at2"/>
<comment type="similarity">
    <text evidence="1 3">Belongs to the thiolase-like superfamily. Beta-ketoacyl-ACP synthases family.</text>
</comment>
<dbReference type="Proteomes" id="UP000295345">
    <property type="component" value="Unassembled WGS sequence"/>
</dbReference>
<reference evidence="5 6" key="1">
    <citation type="submission" date="2019-03" db="EMBL/GenBank/DDBJ databases">
        <title>Draft genome sequences of novel Actinobacteria.</title>
        <authorList>
            <person name="Sahin N."/>
            <person name="Ay H."/>
            <person name="Saygin H."/>
        </authorList>
    </citation>
    <scope>NUCLEOTIDE SEQUENCE [LARGE SCALE GENOMIC DNA]</scope>
    <source>
        <strain evidence="5 6">DSM 41900</strain>
    </source>
</reference>